<gene>
    <name evidence="2" type="ORF">BofuT4_P071730.1</name>
</gene>
<proteinExistence type="predicted"/>
<protein>
    <submittedName>
        <fullName evidence="2">Uncharacterized protein</fullName>
    </submittedName>
</protein>
<feature type="compositionally biased region" description="Basic residues" evidence="1">
    <location>
        <begin position="119"/>
        <end position="130"/>
    </location>
</feature>
<dbReference type="AlphaFoldDB" id="G2XPY9"/>
<organism evidence="2 3">
    <name type="scientific">Botryotinia fuckeliana (strain T4)</name>
    <name type="common">Noble rot fungus</name>
    <name type="synonym">Botrytis cinerea</name>
    <dbReference type="NCBI Taxonomy" id="999810"/>
    <lineage>
        <taxon>Eukaryota</taxon>
        <taxon>Fungi</taxon>
        <taxon>Dikarya</taxon>
        <taxon>Ascomycota</taxon>
        <taxon>Pezizomycotina</taxon>
        <taxon>Leotiomycetes</taxon>
        <taxon>Helotiales</taxon>
        <taxon>Sclerotiniaceae</taxon>
        <taxon>Botrytis</taxon>
    </lineage>
</organism>
<dbReference type="HOGENOM" id="CLU_1796162_0_0_1"/>
<dbReference type="InParanoid" id="G2XPY9"/>
<reference evidence="3" key="1">
    <citation type="journal article" date="2011" name="PLoS Genet.">
        <title>Genomic analysis of the necrotrophic fungal pathogens Sclerotinia sclerotiorum and Botrytis cinerea.</title>
        <authorList>
            <person name="Amselem J."/>
            <person name="Cuomo C.A."/>
            <person name="van Kan J.A."/>
            <person name="Viaud M."/>
            <person name="Benito E.P."/>
            <person name="Couloux A."/>
            <person name="Coutinho P.M."/>
            <person name="de Vries R.P."/>
            <person name="Dyer P.S."/>
            <person name="Fillinger S."/>
            <person name="Fournier E."/>
            <person name="Gout L."/>
            <person name="Hahn M."/>
            <person name="Kohn L."/>
            <person name="Lapalu N."/>
            <person name="Plummer K.M."/>
            <person name="Pradier J.M."/>
            <person name="Quevillon E."/>
            <person name="Sharon A."/>
            <person name="Simon A."/>
            <person name="ten Have A."/>
            <person name="Tudzynski B."/>
            <person name="Tudzynski P."/>
            <person name="Wincker P."/>
            <person name="Andrew M."/>
            <person name="Anthouard V."/>
            <person name="Beever R.E."/>
            <person name="Beffa R."/>
            <person name="Benoit I."/>
            <person name="Bouzid O."/>
            <person name="Brault B."/>
            <person name="Chen Z."/>
            <person name="Choquer M."/>
            <person name="Collemare J."/>
            <person name="Cotton P."/>
            <person name="Danchin E.G."/>
            <person name="Da Silva C."/>
            <person name="Gautier A."/>
            <person name="Giraud C."/>
            <person name="Giraud T."/>
            <person name="Gonzalez C."/>
            <person name="Grossetete S."/>
            <person name="Guldener U."/>
            <person name="Henrissat B."/>
            <person name="Howlett B.J."/>
            <person name="Kodira C."/>
            <person name="Kretschmer M."/>
            <person name="Lappartient A."/>
            <person name="Leroch M."/>
            <person name="Levis C."/>
            <person name="Mauceli E."/>
            <person name="Neuveglise C."/>
            <person name="Oeser B."/>
            <person name="Pearson M."/>
            <person name="Poulain J."/>
            <person name="Poussereau N."/>
            <person name="Quesneville H."/>
            <person name="Rascle C."/>
            <person name="Schumacher J."/>
            <person name="Segurens B."/>
            <person name="Sexton A."/>
            <person name="Silva E."/>
            <person name="Sirven C."/>
            <person name="Soanes D.M."/>
            <person name="Talbot N.J."/>
            <person name="Templeton M."/>
            <person name="Yandava C."/>
            <person name="Yarden O."/>
            <person name="Zeng Q."/>
            <person name="Rollins J.A."/>
            <person name="Lebrun M.H."/>
            <person name="Dickman M."/>
        </authorList>
    </citation>
    <scope>NUCLEOTIDE SEQUENCE [LARGE SCALE GENOMIC DNA]</scope>
    <source>
        <strain evidence="3">T4</strain>
    </source>
</reference>
<feature type="region of interest" description="Disordered" evidence="1">
    <location>
        <begin position="102"/>
        <end position="144"/>
    </location>
</feature>
<sequence>MVDTRAVNMFSTYKCIVNGSRSLKLTCNNHDSACSLVGDATCMSHIYASNSCSSVLTAIPRPDSRFRVSRIEIWIVQNSSSEYPTNAPPKYHVEPTVARPFMESLDKSHLSEQRNSSRSPRHTRVRKITKHKEIGMQQKRKQRG</sequence>
<evidence type="ECO:0000256" key="1">
    <source>
        <dbReference type="SAM" id="MobiDB-lite"/>
    </source>
</evidence>
<accession>G2XPY9</accession>
<evidence type="ECO:0000313" key="3">
    <source>
        <dbReference type="Proteomes" id="UP000008177"/>
    </source>
</evidence>
<name>G2XPY9_BOTF4</name>
<dbReference type="Proteomes" id="UP000008177">
    <property type="component" value="Unplaced contigs"/>
</dbReference>
<dbReference type="EMBL" id="FQ790250">
    <property type="protein sequence ID" value="CCD42877.1"/>
    <property type="molecule type" value="Genomic_DNA"/>
</dbReference>
<evidence type="ECO:0000313" key="2">
    <source>
        <dbReference type="EMBL" id="CCD42877.1"/>
    </source>
</evidence>